<keyword evidence="1" id="KW-0472">Membrane</keyword>
<dbReference type="Proteomes" id="UP001370490">
    <property type="component" value="Unassembled WGS sequence"/>
</dbReference>
<feature type="transmembrane region" description="Helical" evidence="1">
    <location>
        <begin position="113"/>
        <end position="135"/>
    </location>
</feature>
<evidence type="ECO:0000256" key="1">
    <source>
        <dbReference type="SAM" id="Phobius"/>
    </source>
</evidence>
<keyword evidence="1" id="KW-1133">Transmembrane helix</keyword>
<protein>
    <submittedName>
        <fullName evidence="2">Uncharacterized protein</fullName>
    </submittedName>
</protein>
<dbReference type="GO" id="GO:0009535">
    <property type="term" value="C:chloroplast thylakoid membrane"/>
    <property type="evidence" value="ECO:0007669"/>
    <property type="project" value="TreeGrafter"/>
</dbReference>
<dbReference type="PANTHER" id="PTHR37716:SF1">
    <property type="entry name" value="OS07G0568900 PROTEIN"/>
    <property type="match status" value="1"/>
</dbReference>
<dbReference type="PANTHER" id="PTHR37716">
    <property type="entry name" value="OS07G0568900 PROTEIN"/>
    <property type="match status" value="1"/>
</dbReference>
<keyword evidence="1" id="KW-0812">Transmembrane</keyword>
<sequence length="154" mass="17414">MLLQSNPSLISPFNFTKSNFRILILGVEGGEDLRERRRKWGVGAVEKKGSEYEVDPEKAREALQKLDQQLQSISQKSITPPRKRVSSSPSDEELRLMKEVMKEDVPEFSGSSLFYSAFLLLAITILYNIFFLTVIKPSIDGPEDVVDFSITSVK</sequence>
<gene>
    <name evidence="2" type="ORF">RJ641_034171</name>
</gene>
<dbReference type="EMBL" id="JBAMMX010000007">
    <property type="protein sequence ID" value="KAK6937141.1"/>
    <property type="molecule type" value="Genomic_DNA"/>
</dbReference>
<comment type="caution">
    <text evidence="2">The sequence shown here is derived from an EMBL/GenBank/DDBJ whole genome shotgun (WGS) entry which is preliminary data.</text>
</comment>
<evidence type="ECO:0000313" key="2">
    <source>
        <dbReference type="EMBL" id="KAK6937141.1"/>
    </source>
</evidence>
<evidence type="ECO:0000313" key="3">
    <source>
        <dbReference type="Proteomes" id="UP001370490"/>
    </source>
</evidence>
<reference evidence="2 3" key="1">
    <citation type="submission" date="2023-12" db="EMBL/GenBank/DDBJ databases">
        <title>A high-quality genome assembly for Dillenia turbinata (Dilleniales).</title>
        <authorList>
            <person name="Chanderbali A."/>
        </authorList>
    </citation>
    <scope>NUCLEOTIDE SEQUENCE [LARGE SCALE GENOMIC DNA]</scope>
    <source>
        <strain evidence="2">LSX21</strain>
        <tissue evidence="2">Leaf</tissue>
    </source>
</reference>
<keyword evidence="3" id="KW-1185">Reference proteome</keyword>
<name>A0AAN8ZGH2_9MAGN</name>
<organism evidence="2 3">
    <name type="scientific">Dillenia turbinata</name>
    <dbReference type="NCBI Taxonomy" id="194707"/>
    <lineage>
        <taxon>Eukaryota</taxon>
        <taxon>Viridiplantae</taxon>
        <taxon>Streptophyta</taxon>
        <taxon>Embryophyta</taxon>
        <taxon>Tracheophyta</taxon>
        <taxon>Spermatophyta</taxon>
        <taxon>Magnoliopsida</taxon>
        <taxon>eudicotyledons</taxon>
        <taxon>Gunneridae</taxon>
        <taxon>Pentapetalae</taxon>
        <taxon>Dilleniales</taxon>
        <taxon>Dilleniaceae</taxon>
        <taxon>Dillenia</taxon>
    </lineage>
</organism>
<accession>A0AAN8ZGH2</accession>
<dbReference type="AlphaFoldDB" id="A0AAN8ZGH2"/>
<proteinExistence type="predicted"/>